<dbReference type="AlphaFoldDB" id="I4Z4Z1"/>
<protein>
    <submittedName>
        <fullName evidence="5">Uncharacterized protein</fullName>
    </submittedName>
</protein>
<gene>
    <name evidence="5" type="ORF">LepocDRAFT_00000100</name>
</gene>
<reference evidence="5 6" key="1">
    <citation type="submission" date="2012-04" db="EMBL/GenBank/DDBJ databases">
        <title>Improved High-Quality Draft sequence of Leptothrix ochracea L12.</title>
        <authorList>
            <consortium name="US DOE Joint Genome Institute"/>
            <person name="Lucas S."/>
            <person name="Han J."/>
            <person name="Lapidus A."/>
            <person name="Cheng J.-F."/>
            <person name="Goodwin L."/>
            <person name="Pitluck S."/>
            <person name="Peters L."/>
            <person name="Zeytun A."/>
            <person name="Detter J.C."/>
            <person name="Han C."/>
            <person name="Tapia R."/>
            <person name="Land M."/>
            <person name="Hauser L."/>
            <person name="Kyrpides N."/>
            <person name="Ivanova N."/>
            <person name="Pagani I."/>
            <person name="Stepanauskas R."/>
            <person name="Masland D."/>
            <person name="Poulton N."/>
            <person name="Emerson D."/>
            <person name="Fleming E."/>
            <person name="Woyke T."/>
        </authorList>
    </citation>
    <scope>NUCLEOTIDE SEQUENCE [LARGE SCALE GENOMIC DNA]</scope>
    <source>
        <strain evidence="5 6">L12</strain>
    </source>
</reference>
<dbReference type="PANTHER" id="PTHR43045:SF7">
    <property type="entry name" value="MAJOR FACILITATOR SUPERFAMILY TRANSPORTER"/>
    <property type="match status" value="1"/>
</dbReference>
<dbReference type="PANTHER" id="PTHR43045">
    <property type="entry name" value="SHIKIMATE TRANSPORTER"/>
    <property type="match status" value="1"/>
</dbReference>
<organism evidence="5 6">
    <name type="scientific">Leptothrix ochracea L12</name>
    <dbReference type="NCBI Taxonomy" id="735332"/>
    <lineage>
        <taxon>Bacteria</taxon>
        <taxon>Pseudomonadati</taxon>
        <taxon>Pseudomonadota</taxon>
        <taxon>Betaproteobacteria</taxon>
        <taxon>Burkholderiales</taxon>
        <taxon>Sphaerotilaceae</taxon>
        <taxon>Leptothrix</taxon>
    </lineage>
</organism>
<name>I4Z4Z1_9BURK</name>
<proteinExistence type="predicted"/>
<evidence type="ECO:0000256" key="2">
    <source>
        <dbReference type="ARBA" id="ARBA00022448"/>
    </source>
</evidence>
<sequence>MSNISAGSEDPVDQEKSYSYQPMTAGERKVIFASSLGTVFEWYDFYLYGSLAGIIAKQFFRALIPHRASFLRSWLLRLVLSSVLLEH</sequence>
<keyword evidence="6" id="KW-1185">Reference proteome</keyword>
<evidence type="ECO:0000313" key="5">
    <source>
        <dbReference type="EMBL" id="EIM31283.1"/>
    </source>
</evidence>
<dbReference type="Proteomes" id="UP000053899">
    <property type="component" value="Unassembled WGS sequence"/>
</dbReference>
<feature type="region of interest" description="Disordered" evidence="4">
    <location>
        <begin position="1"/>
        <end position="20"/>
    </location>
</feature>
<dbReference type="GO" id="GO:0005886">
    <property type="term" value="C:plasma membrane"/>
    <property type="evidence" value="ECO:0007669"/>
    <property type="project" value="UniProtKB-SubCell"/>
</dbReference>
<keyword evidence="3" id="KW-1003">Cell membrane</keyword>
<evidence type="ECO:0000256" key="1">
    <source>
        <dbReference type="ARBA" id="ARBA00004651"/>
    </source>
</evidence>
<accession>I4Z4Z1</accession>
<comment type="subcellular location">
    <subcellularLocation>
        <location evidence="1">Cell membrane</location>
        <topology evidence="1">Multi-pass membrane protein</topology>
    </subcellularLocation>
</comment>
<evidence type="ECO:0000313" key="6">
    <source>
        <dbReference type="Proteomes" id="UP000053899"/>
    </source>
</evidence>
<evidence type="ECO:0000256" key="4">
    <source>
        <dbReference type="SAM" id="MobiDB-lite"/>
    </source>
</evidence>
<evidence type="ECO:0000256" key="3">
    <source>
        <dbReference type="ARBA" id="ARBA00022475"/>
    </source>
</evidence>
<dbReference type="HOGENOM" id="CLU_2479581_0_0_4"/>
<keyword evidence="2" id="KW-0813">Transport</keyword>
<dbReference type="EMBL" id="JH660696">
    <property type="protein sequence ID" value="EIM31283.1"/>
    <property type="molecule type" value="Genomic_DNA"/>
</dbReference>
<keyword evidence="3" id="KW-0472">Membrane</keyword>